<comment type="cofactor">
    <cofactor evidence="1">
        <name>Fe cation</name>
        <dbReference type="ChEBI" id="CHEBI:24875"/>
    </cofactor>
</comment>
<organism evidence="6 7">
    <name type="scientific">Sutterella wadsworthensis 2_1_59BFAA</name>
    <dbReference type="NCBI Taxonomy" id="742823"/>
    <lineage>
        <taxon>Bacteria</taxon>
        <taxon>Pseudomonadati</taxon>
        <taxon>Pseudomonadota</taxon>
        <taxon>Betaproteobacteria</taxon>
        <taxon>Burkholderiales</taxon>
        <taxon>Sutterellaceae</taxon>
        <taxon>Sutterella</taxon>
    </lineage>
</organism>
<dbReference type="OrthoDB" id="9778433at2"/>
<dbReference type="InterPro" id="IPR044731">
    <property type="entry name" value="BDH-like"/>
</dbReference>
<proteinExistence type="inferred from homology"/>
<dbReference type="InterPro" id="IPR056798">
    <property type="entry name" value="ADH_Fe_C"/>
</dbReference>
<sequence length="274" mass="29489">MADELTSRRYKTALVVTGGGSVRRNGELDAVLKALEAAGVRVVEFSGIEPNPRVTSVDRAAALCRAEGVDLVVAVGGGLTMDASKAICAAAGHDGPAWELVLDNSLVKDALPLMTVNTIAATGSEYDNSAVISNIETNEKLPLASDLLWPVVSFIDPAYTITVPARQTVAGYCDIMSHYLEQYFVKDISPVAEGLIEGILRTVIRNTPVVLENPADLNARSELLWASTLGCNGIDNTHFEAMAEHIEKHWFAPLEAFPVPFSRKDVVEVLKRCL</sequence>
<comment type="caution">
    <text evidence="6">The sequence shown here is derived from an EMBL/GenBank/DDBJ whole genome shotgun (WGS) entry which is preliminary data.</text>
</comment>
<evidence type="ECO:0000259" key="5">
    <source>
        <dbReference type="Pfam" id="PF25137"/>
    </source>
</evidence>
<dbReference type="STRING" id="742823.HMPREF9465_01449"/>
<dbReference type="PANTHER" id="PTHR43633">
    <property type="entry name" value="ALCOHOL DEHYDROGENASE YQHD"/>
    <property type="match status" value="1"/>
</dbReference>
<dbReference type="EMBL" id="ADMG01000034">
    <property type="protein sequence ID" value="EKB30935.1"/>
    <property type="molecule type" value="Genomic_DNA"/>
</dbReference>
<evidence type="ECO:0000256" key="3">
    <source>
        <dbReference type="ARBA" id="ARBA00023002"/>
    </source>
</evidence>
<dbReference type="Proteomes" id="UP000005835">
    <property type="component" value="Unassembled WGS sequence"/>
</dbReference>
<dbReference type="GO" id="GO:0005829">
    <property type="term" value="C:cytosol"/>
    <property type="evidence" value="ECO:0007669"/>
    <property type="project" value="TreeGrafter"/>
</dbReference>
<evidence type="ECO:0000256" key="1">
    <source>
        <dbReference type="ARBA" id="ARBA00001962"/>
    </source>
</evidence>
<dbReference type="HOGENOM" id="CLU_1015367_0_0_4"/>
<feature type="domain" description="Fe-containing alcohol dehydrogenase-like C-terminal" evidence="5">
    <location>
        <begin position="168"/>
        <end position="237"/>
    </location>
</feature>
<dbReference type="PROSITE" id="PS00913">
    <property type="entry name" value="ADH_IRON_1"/>
    <property type="match status" value="1"/>
</dbReference>
<dbReference type="InterPro" id="IPR001670">
    <property type="entry name" value="ADH_Fe/GldA"/>
</dbReference>
<dbReference type="CDD" id="cd08187">
    <property type="entry name" value="BDH"/>
    <property type="match status" value="1"/>
</dbReference>
<evidence type="ECO:0000259" key="4">
    <source>
        <dbReference type="Pfam" id="PF00465"/>
    </source>
</evidence>
<dbReference type="Gene3D" id="3.40.50.1970">
    <property type="match status" value="1"/>
</dbReference>
<dbReference type="eggNOG" id="COG1979">
    <property type="taxonomic scope" value="Bacteria"/>
</dbReference>
<dbReference type="Gene3D" id="1.20.1090.10">
    <property type="entry name" value="Dehydroquinate synthase-like - alpha domain"/>
    <property type="match status" value="1"/>
</dbReference>
<dbReference type="GO" id="GO:0008106">
    <property type="term" value="F:alcohol dehydrogenase (NADP+) activity"/>
    <property type="evidence" value="ECO:0007669"/>
    <property type="project" value="TreeGrafter"/>
</dbReference>
<dbReference type="Pfam" id="PF25137">
    <property type="entry name" value="ADH_Fe_C"/>
    <property type="match status" value="1"/>
</dbReference>
<dbReference type="Pfam" id="PF00465">
    <property type="entry name" value="Fe-ADH"/>
    <property type="match status" value="1"/>
</dbReference>
<evidence type="ECO:0000256" key="2">
    <source>
        <dbReference type="ARBA" id="ARBA00007358"/>
    </source>
</evidence>
<dbReference type="SUPFAM" id="SSF56796">
    <property type="entry name" value="Dehydroquinate synthase-like"/>
    <property type="match status" value="1"/>
</dbReference>
<dbReference type="PANTHER" id="PTHR43633:SF1">
    <property type="entry name" value="ALCOHOL DEHYDROGENASE YQHD"/>
    <property type="match status" value="1"/>
</dbReference>
<dbReference type="GO" id="GO:0046872">
    <property type="term" value="F:metal ion binding"/>
    <property type="evidence" value="ECO:0007669"/>
    <property type="project" value="InterPro"/>
</dbReference>
<keyword evidence="3" id="KW-0560">Oxidoreductase</keyword>
<dbReference type="GO" id="GO:1990362">
    <property type="term" value="F:butanol dehydrogenase (NAD+) activity"/>
    <property type="evidence" value="ECO:0007669"/>
    <property type="project" value="InterPro"/>
</dbReference>
<evidence type="ECO:0000313" key="6">
    <source>
        <dbReference type="EMBL" id="EKB30935.1"/>
    </source>
</evidence>
<name>K1JH44_9BURK</name>
<dbReference type="PATRIC" id="fig|742823.3.peg.1442"/>
<keyword evidence="7" id="KW-1185">Reference proteome</keyword>
<dbReference type="FunFam" id="3.40.50.1970:FF:000003">
    <property type="entry name" value="Alcohol dehydrogenase, iron-containing"/>
    <property type="match status" value="1"/>
</dbReference>
<dbReference type="AlphaFoldDB" id="K1JH44"/>
<reference evidence="6 7" key="1">
    <citation type="submission" date="2012-05" db="EMBL/GenBank/DDBJ databases">
        <title>The Genome Sequence of Sutterella wadsworthensis 2_1_59BFAA.</title>
        <authorList>
            <consortium name="The Broad Institute Genome Sequencing Platform"/>
            <person name="Earl A."/>
            <person name="Ward D."/>
            <person name="Feldgarden M."/>
            <person name="Gevers D."/>
            <person name="Daigneault M."/>
            <person name="Strauss J."/>
            <person name="Allen-Vercoe E."/>
            <person name="Walker B."/>
            <person name="Young S.K."/>
            <person name="Zeng Q."/>
            <person name="Gargeya S."/>
            <person name="Fitzgerald M."/>
            <person name="Haas B."/>
            <person name="Abouelleil A."/>
            <person name="Alvarado L."/>
            <person name="Arachchi H.M."/>
            <person name="Berlin A.M."/>
            <person name="Chapman S.B."/>
            <person name="Goldberg J."/>
            <person name="Griggs A."/>
            <person name="Gujja S."/>
            <person name="Hansen M."/>
            <person name="Howarth C."/>
            <person name="Imamovic A."/>
            <person name="Larimer J."/>
            <person name="McCowen C."/>
            <person name="Montmayeur A."/>
            <person name="Murphy C."/>
            <person name="Neiman D."/>
            <person name="Pearson M."/>
            <person name="Priest M."/>
            <person name="Roberts A."/>
            <person name="Saif S."/>
            <person name="Shea T."/>
            <person name="Sisk P."/>
            <person name="Sykes S."/>
            <person name="Wortman J."/>
            <person name="Nusbaum C."/>
            <person name="Birren B."/>
        </authorList>
    </citation>
    <scope>NUCLEOTIDE SEQUENCE [LARGE SCALE GENOMIC DNA]</scope>
    <source>
        <strain evidence="6 7">2_1_59BFAA</strain>
    </source>
</reference>
<dbReference type="GO" id="GO:1990002">
    <property type="term" value="F:methylglyoxal reductase (NADPH) (acetol producing) activity"/>
    <property type="evidence" value="ECO:0007669"/>
    <property type="project" value="TreeGrafter"/>
</dbReference>
<feature type="domain" description="Alcohol dehydrogenase iron-type/glycerol dehydrogenase GldA" evidence="4">
    <location>
        <begin position="4"/>
        <end position="157"/>
    </location>
</feature>
<comment type="similarity">
    <text evidence="2">Belongs to the iron-containing alcohol dehydrogenase family.</text>
</comment>
<protein>
    <submittedName>
        <fullName evidence="6">Uncharacterized protein</fullName>
    </submittedName>
</protein>
<accession>K1JH44</accession>
<dbReference type="InterPro" id="IPR018211">
    <property type="entry name" value="ADH_Fe_CS"/>
</dbReference>
<evidence type="ECO:0000313" key="7">
    <source>
        <dbReference type="Proteomes" id="UP000005835"/>
    </source>
</evidence>
<gene>
    <name evidence="6" type="ORF">HMPREF9465_01449</name>
</gene>